<dbReference type="AlphaFoldDB" id="A0A1Y1I766"/>
<dbReference type="InterPro" id="IPR013079">
    <property type="entry name" value="6Phosfructo_kin"/>
</dbReference>
<dbReference type="PROSITE" id="PS51166">
    <property type="entry name" value="CBM20"/>
    <property type="match status" value="1"/>
</dbReference>
<dbReference type="EMBL" id="DF237234">
    <property type="protein sequence ID" value="GAQ86363.1"/>
    <property type="molecule type" value="Genomic_DNA"/>
</dbReference>
<organism evidence="6 7">
    <name type="scientific">Klebsormidium nitens</name>
    <name type="common">Green alga</name>
    <name type="synonym">Ulothrix nitens</name>
    <dbReference type="NCBI Taxonomy" id="105231"/>
    <lineage>
        <taxon>Eukaryota</taxon>
        <taxon>Viridiplantae</taxon>
        <taxon>Streptophyta</taxon>
        <taxon>Klebsormidiophyceae</taxon>
        <taxon>Klebsormidiales</taxon>
        <taxon>Klebsormidiaceae</taxon>
        <taxon>Klebsormidium</taxon>
    </lineage>
</organism>
<sequence>MILIRANVTLVCLLGLRKASLVSARSGAAHQFYPSDSPTDWQWLTLPALEGLGTREQNRPARLSPSFAGGAMGITTSTASSGEQLHITLKLHEVHQLPGGLAPHVTGESPLAGGWDAGKSVPMERESLSTWSLAFVLPASHEELKFKFVLKPRGVAHPVQLEEGPERVLRDGDMEGSVAASFRLGPGRQTAAPESVPSTPKLGALLEFPVDLQVEKVSPFVLAANYKAMKERQQSRSVGVRRGLGAMSLDPTPENSQVSGGSSDDLQRFEVPTKSTSPHYVANSAEEPRNLSRSVSAPHTTRSILKKPDQGLSDTEYRNRCVSIKDLVVLESESVSEPPAVKSISSAAPAIKSGVEQKLMFAPKAGSPTWVGTSLGESPRAREPTSARSSEDGGEMPDAAGAVAAAAIADRMLGPKERRQLAIILVGLPARGKTFTAAKLTRYLRWLGHDTKHFNVGKYRRLVHGANQSADFFRADNQEAVAARHQVAALAMEDMLAWMEAGGQVGVFDATNSTRERRNMILRMAEGKCKVIFLETICTDPAVIDRNVREKVRSSPDYVSIADPEAAIRDFKGRIENYERAYEPVNEGSYVKLIDMASGSGGQMQINNISGYLPGRIVFFLVNTHLAPRPILITRHGESQDNVRERIGGDSFLSPNGEAYAKKLAEFVTKRLGSERAASIWTSTLQRTVQTGSFITGFPRVQWRALDEINAGVCDGMTYAEIKEVMPEEYQARKLDKLRYRYPRGESYLDVIQRLEPVIIEIERQRSPVVVVAHQAVLRALYAYFMDKPLKEVPHIEMPLHTVIELSPGAGGVYEKRYKLMEAKGPDVP</sequence>
<dbReference type="OMA" id="NLDHAGG"/>
<dbReference type="SMART" id="SM01065">
    <property type="entry name" value="CBM_2"/>
    <property type="match status" value="1"/>
</dbReference>
<name>A0A1Y1I766_KLENI</name>
<dbReference type="PROSITE" id="PS00175">
    <property type="entry name" value="PG_MUTASE"/>
    <property type="match status" value="1"/>
</dbReference>
<feature type="region of interest" description="Disordered" evidence="3">
    <location>
        <begin position="370"/>
        <end position="397"/>
    </location>
</feature>
<dbReference type="SUPFAM" id="SSF53254">
    <property type="entry name" value="Phosphoglycerate mutase-like"/>
    <property type="match status" value="1"/>
</dbReference>
<dbReference type="PANTHER" id="PTHR10606">
    <property type="entry name" value="6-PHOSPHOFRUCTO-2-KINASE/FRUCTOSE-2,6-BISPHOSPHATASE"/>
    <property type="match status" value="1"/>
</dbReference>
<dbReference type="SUPFAM" id="SSF49452">
    <property type="entry name" value="Starch-binding domain-like"/>
    <property type="match status" value="1"/>
</dbReference>
<keyword evidence="6" id="KW-0808">Transferase</keyword>
<dbReference type="CDD" id="cd07067">
    <property type="entry name" value="HP_PGM_like"/>
    <property type="match status" value="1"/>
</dbReference>
<dbReference type="PRINTS" id="PR00991">
    <property type="entry name" value="6PFRUCTKNASE"/>
</dbReference>
<dbReference type="SUPFAM" id="SSF52540">
    <property type="entry name" value="P-loop containing nucleoside triphosphate hydrolases"/>
    <property type="match status" value="1"/>
</dbReference>
<dbReference type="InterPro" id="IPR013783">
    <property type="entry name" value="Ig-like_fold"/>
</dbReference>
<dbReference type="FunFam" id="3.40.50.1240:FF:000006">
    <property type="entry name" value="6-phosphofructo-2-kinase/fructose-2, 6-bisphosphatase"/>
    <property type="match status" value="1"/>
</dbReference>
<dbReference type="GO" id="GO:0004331">
    <property type="term" value="F:fructose-2,6-bisphosphate 2-phosphatase activity"/>
    <property type="evidence" value="ECO:0000318"/>
    <property type="project" value="GO_Central"/>
</dbReference>
<dbReference type="Gene3D" id="2.60.40.10">
    <property type="entry name" value="Immunoglobulins"/>
    <property type="match status" value="1"/>
</dbReference>
<feature type="compositionally biased region" description="Polar residues" evidence="3">
    <location>
        <begin position="253"/>
        <end position="264"/>
    </location>
</feature>
<keyword evidence="4" id="KW-0732">Signal</keyword>
<evidence type="ECO:0000256" key="3">
    <source>
        <dbReference type="SAM" id="MobiDB-lite"/>
    </source>
</evidence>
<dbReference type="PIRSF" id="PIRSF000709">
    <property type="entry name" value="6PFK_2-Ptase"/>
    <property type="match status" value="1"/>
</dbReference>
<dbReference type="Pfam" id="PF00300">
    <property type="entry name" value="His_Phos_1"/>
    <property type="match status" value="1"/>
</dbReference>
<dbReference type="SMART" id="SM00855">
    <property type="entry name" value="PGAM"/>
    <property type="match status" value="1"/>
</dbReference>
<evidence type="ECO:0000259" key="5">
    <source>
        <dbReference type="PROSITE" id="PS51166"/>
    </source>
</evidence>
<proteinExistence type="predicted"/>
<evidence type="ECO:0000313" key="7">
    <source>
        <dbReference type="Proteomes" id="UP000054558"/>
    </source>
</evidence>
<dbReference type="GO" id="GO:0005524">
    <property type="term" value="F:ATP binding"/>
    <property type="evidence" value="ECO:0007669"/>
    <property type="project" value="UniProtKB-KW"/>
</dbReference>
<dbReference type="FunFam" id="3.40.50.300:FF:000644">
    <property type="entry name" value="GpmB, Fructose-2,6-bisphosphatase"/>
    <property type="match status" value="1"/>
</dbReference>
<dbReference type="InterPro" id="IPR029033">
    <property type="entry name" value="His_PPase_superfam"/>
</dbReference>
<dbReference type="GO" id="GO:0005829">
    <property type="term" value="C:cytosol"/>
    <property type="evidence" value="ECO:0000318"/>
    <property type="project" value="GO_Central"/>
</dbReference>
<dbReference type="InterPro" id="IPR001345">
    <property type="entry name" value="PG/BPGM_mutase_AS"/>
</dbReference>
<evidence type="ECO:0000256" key="1">
    <source>
        <dbReference type="ARBA" id="ARBA00022741"/>
    </source>
</evidence>
<dbReference type="GO" id="GO:2001070">
    <property type="term" value="F:starch binding"/>
    <property type="evidence" value="ECO:0007669"/>
    <property type="project" value="InterPro"/>
</dbReference>
<evidence type="ECO:0000313" key="6">
    <source>
        <dbReference type="EMBL" id="GAQ86363.1"/>
    </source>
</evidence>
<reference evidence="6 7" key="1">
    <citation type="journal article" date="2014" name="Nat. Commun.">
        <title>Klebsormidium flaccidum genome reveals primary factors for plant terrestrial adaptation.</title>
        <authorList>
            <person name="Hori K."/>
            <person name="Maruyama F."/>
            <person name="Fujisawa T."/>
            <person name="Togashi T."/>
            <person name="Yamamoto N."/>
            <person name="Seo M."/>
            <person name="Sato S."/>
            <person name="Yamada T."/>
            <person name="Mori H."/>
            <person name="Tajima N."/>
            <person name="Moriyama T."/>
            <person name="Ikeuchi M."/>
            <person name="Watanabe M."/>
            <person name="Wada H."/>
            <person name="Kobayashi K."/>
            <person name="Saito M."/>
            <person name="Masuda T."/>
            <person name="Sasaki-Sekimoto Y."/>
            <person name="Mashiguchi K."/>
            <person name="Awai K."/>
            <person name="Shimojima M."/>
            <person name="Masuda S."/>
            <person name="Iwai M."/>
            <person name="Nobusawa T."/>
            <person name="Narise T."/>
            <person name="Kondo S."/>
            <person name="Saito H."/>
            <person name="Sato R."/>
            <person name="Murakawa M."/>
            <person name="Ihara Y."/>
            <person name="Oshima-Yamada Y."/>
            <person name="Ohtaka K."/>
            <person name="Satoh M."/>
            <person name="Sonobe K."/>
            <person name="Ishii M."/>
            <person name="Ohtani R."/>
            <person name="Kanamori-Sato M."/>
            <person name="Honoki R."/>
            <person name="Miyazaki D."/>
            <person name="Mochizuki H."/>
            <person name="Umetsu J."/>
            <person name="Higashi K."/>
            <person name="Shibata D."/>
            <person name="Kamiya Y."/>
            <person name="Sato N."/>
            <person name="Nakamura Y."/>
            <person name="Tabata S."/>
            <person name="Ida S."/>
            <person name="Kurokawa K."/>
            <person name="Ohta H."/>
        </authorList>
    </citation>
    <scope>NUCLEOTIDE SEQUENCE [LARGE SCALE GENOMIC DNA]</scope>
    <source>
        <strain evidence="6 7">NIES-2285</strain>
    </source>
</reference>
<dbReference type="Pfam" id="PF01591">
    <property type="entry name" value="6PF2K"/>
    <property type="match status" value="1"/>
</dbReference>
<keyword evidence="6" id="KW-0418">Kinase</keyword>
<dbReference type="InterPro" id="IPR013078">
    <property type="entry name" value="His_Pase_superF_clade-1"/>
</dbReference>
<dbReference type="InterPro" id="IPR002044">
    <property type="entry name" value="CBM20"/>
</dbReference>
<dbReference type="InterPro" id="IPR027417">
    <property type="entry name" value="P-loop_NTPase"/>
</dbReference>
<dbReference type="STRING" id="105231.A0A1Y1I766"/>
<feature type="signal peptide" evidence="4">
    <location>
        <begin position="1"/>
        <end position="24"/>
    </location>
</feature>
<dbReference type="OrthoDB" id="267323at2759"/>
<protein>
    <submittedName>
        <fullName evidence="6">6-phosphofructo-2-kinase / fructose-2,6-bisphosphatase:PFKFB</fullName>
    </submittedName>
</protein>
<feature type="chain" id="PRO_5013254166" evidence="4">
    <location>
        <begin position="25"/>
        <end position="829"/>
    </location>
</feature>
<dbReference type="Proteomes" id="UP000054558">
    <property type="component" value="Unassembled WGS sequence"/>
</dbReference>
<feature type="compositionally biased region" description="Basic and acidic residues" evidence="3">
    <location>
        <begin position="379"/>
        <end position="391"/>
    </location>
</feature>
<dbReference type="Gene3D" id="3.40.50.1240">
    <property type="entry name" value="Phosphoglycerate mutase-like"/>
    <property type="match status" value="1"/>
</dbReference>
<feature type="domain" description="CBM20" evidence="5">
    <location>
        <begin position="79"/>
        <end position="184"/>
    </location>
</feature>
<dbReference type="GO" id="GO:0006003">
    <property type="term" value="P:fructose 2,6-bisphosphate metabolic process"/>
    <property type="evidence" value="ECO:0000318"/>
    <property type="project" value="GO_Central"/>
</dbReference>
<dbReference type="GO" id="GO:0006000">
    <property type="term" value="P:fructose metabolic process"/>
    <property type="evidence" value="ECO:0007669"/>
    <property type="project" value="InterPro"/>
</dbReference>
<evidence type="ECO:0000256" key="4">
    <source>
        <dbReference type="SAM" id="SignalP"/>
    </source>
</evidence>
<keyword evidence="7" id="KW-1185">Reference proteome</keyword>
<feature type="compositionally biased region" description="Polar residues" evidence="3">
    <location>
        <begin position="291"/>
        <end position="303"/>
    </location>
</feature>
<dbReference type="InterPro" id="IPR013784">
    <property type="entry name" value="Carb-bd-like_fold"/>
</dbReference>
<evidence type="ECO:0000256" key="2">
    <source>
        <dbReference type="ARBA" id="ARBA00022840"/>
    </source>
</evidence>
<keyword evidence="1" id="KW-0547">Nucleotide-binding</keyword>
<dbReference type="GO" id="GO:0003873">
    <property type="term" value="F:6-phosphofructo-2-kinase activity"/>
    <property type="evidence" value="ECO:0000318"/>
    <property type="project" value="GO_Central"/>
</dbReference>
<gene>
    <name evidence="6" type="ORF">KFL_002850070</name>
</gene>
<dbReference type="Gene3D" id="3.40.50.300">
    <property type="entry name" value="P-loop containing nucleotide triphosphate hydrolases"/>
    <property type="match status" value="1"/>
</dbReference>
<accession>A0A1Y1I766</accession>
<feature type="region of interest" description="Disordered" evidence="3">
    <location>
        <begin position="232"/>
        <end position="312"/>
    </location>
</feature>
<dbReference type="PANTHER" id="PTHR10606:SF44">
    <property type="entry name" value="6-PHOSPHOFRUCTO 2-KINASE_FRUCTOSE 2,6-BISPHOSPHATASE LONG FORM"/>
    <property type="match status" value="1"/>
</dbReference>
<dbReference type="InterPro" id="IPR003094">
    <property type="entry name" value="6Pfruct_kin"/>
</dbReference>
<keyword evidence="2" id="KW-0067">ATP-binding</keyword>